<accession>A0A7J7HEI4</accession>
<dbReference type="SUPFAM" id="SSF81665">
    <property type="entry name" value="Calcium ATPase, transmembrane domain M"/>
    <property type="match status" value="1"/>
</dbReference>
<evidence type="ECO:0000256" key="1">
    <source>
        <dbReference type="ARBA" id="ARBA00022723"/>
    </source>
</evidence>
<evidence type="ECO:0000256" key="3">
    <source>
        <dbReference type="SAM" id="MobiDB-lite"/>
    </source>
</evidence>
<keyword evidence="4" id="KW-1133">Transmembrane helix</keyword>
<dbReference type="PANTHER" id="PTHR24093:SF470">
    <property type="entry name" value="CALCIUM-TRANSPORTING ATPASE 12, PLASMA MEMBRANE-TYPE-LIKE"/>
    <property type="match status" value="1"/>
</dbReference>
<comment type="caution">
    <text evidence="6">The sequence shown here is derived from an EMBL/GenBank/DDBJ whole genome shotgun (WGS) entry which is preliminary data.</text>
</comment>
<dbReference type="InterPro" id="IPR006068">
    <property type="entry name" value="ATPase_P-typ_cation-transptr_C"/>
</dbReference>
<keyword evidence="4" id="KW-0812">Transmembrane</keyword>
<proteinExistence type="predicted"/>
<dbReference type="InterPro" id="IPR023299">
    <property type="entry name" value="ATPase_P-typ_cyto_dom_N"/>
</dbReference>
<dbReference type="Gene3D" id="1.20.1110.10">
    <property type="entry name" value="Calcium-transporting ATPase, transmembrane domain"/>
    <property type="match status" value="2"/>
</dbReference>
<dbReference type="AlphaFoldDB" id="A0A7J7HEI4"/>
<gene>
    <name evidence="6" type="ORF">HYC85_009083</name>
</gene>
<dbReference type="InterPro" id="IPR023298">
    <property type="entry name" value="ATPase_P-typ_TM_dom_sf"/>
</dbReference>
<evidence type="ECO:0000256" key="2">
    <source>
        <dbReference type="ARBA" id="ARBA00022842"/>
    </source>
</evidence>
<evidence type="ECO:0000313" key="7">
    <source>
        <dbReference type="Proteomes" id="UP000593564"/>
    </source>
</evidence>
<dbReference type="Pfam" id="PF00689">
    <property type="entry name" value="Cation_ATPase_C"/>
    <property type="match status" value="1"/>
</dbReference>
<feature type="region of interest" description="Disordered" evidence="3">
    <location>
        <begin position="801"/>
        <end position="822"/>
    </location>
</feature>
<dbReference type="PRINTS" id="PR00119">
    <property type="entry name" value="CATATPASE"/>
</dbReference>
<sequence>MDGDQMNLEDKVLSVKFPQTAPIVRGANIPACPYSFLPSSVDIRSPASQKGGNLGRPRLPGRWSLGLSGFGYPRTEHPRPTEHFPYLAASLRSGAGRTPAQDLPGPSSGSPSLGEQTIISVQCIAGLSACSVDTSAQFQITNHPLIILVVLFLRFEFSKGSAASVIPDLKAKPAAIKEFIDAIYKIVKKPKGKTDLLTSSLTMILVGIAEGLPLMVTLGLYYWNKKALLGKATTQDFLACITMGSVTTICTDKTCGLNLNQREVDTLYVSGQFFNNESAIAPKVIEALCKGIATPILGLKRPLSSMEDSLLSWASLKLGLKLDILKQECIIVEVKELNFDEEGCGVLMRKDGESVNSSYWKGSASTILAMCSSYYSSEGAMNVIDEQKRVFFEQVIADMQGKHLKTIAFGYKQTDIATLEETDLILLGLLGLKNSFRKSMEDCIGAGVNIKLVSGCDASELESIALECGLNIPNSDSVVLGENFRNSTPEVRMEMVDQICVMASSLPSDKLLLVKCLKEKGQIVAMVGARTDETPAIKEANVGITMGSGSTEMARESSNIIIWNGDFNSLFTIMKCRRCAYENIQKFIQLEFTVTIAWVLINIITTIYFGDVPITTIQYFYVCFIVAVPGGLALLMEPPTKTLMKKSPIRSIDSPITRTMWRNIVPQALYQAAILVTFRFIGQAVLDTTQKVSNAMIFNSFVLCQVFNWFNARELERKNVFKGIHRNCWFWMAMVGTIVLLVLYTKIANILASSARLNPEQWAFCFLIGAVSWVIDWAVKSMSDFIADRFHCSNIGSIGMTSSPSSESLINLESPLMNDSSP</sequence>
<dbReference type="InterPro" id="IPR036412">
    <property type="entry name" value="HAD-like_sf"/>
</dbReference>
<dbReference type="GO" id="GO:0000166">
    <property type="term" value="F:nucleotide binding"/>
    <property type="evidence" value="ECO:0007669"/>
    <property type="project" value="InterPro"/>
</dbReference>
<dbReference type="Gene3D" id="3.40.1110.10">
    <property type="entry name" value="Calcium-transporting ATPase, cytoplasmic domain N"/>
    <property type="match status" value="1"/>
</dbReference>
<feature type="transmembrane region" description="Helical" evidence="4">
    <location>
        <begin position="730"/>
        <end position="755"/>
    </location>
</feature>
<dbReference type="GO" id="GO:0046872">
    <property type="term" value="F:metal ion binding"/>
    <property type="evidence" value="ECO:0007669"/>
    <property type="project" value="UniProtKB-KW"/>
</dbReference>
<evidence type="ECO:0000259" key="5">
    <source>
        <dbReference type="Pfam" id="PF00689"/>
    </source>
</evidence>
<evidence type="ECO:0000256" key="4">
    <source>
        <dbReference type="SAM" id="Phobius"/>
    </source>
</evidence>
<organism evidence="6 7">
    <name type="scientific">Camellia sinensis</name>
    <name type="common">Tea plant</name>
    <name type="synonym">Thea sinensis</name>
    <dbReference type="NCBI Taxonomy" id="4442"/>
    <lineage>
        <taxon>Eukaryota</taxon>
        <taxon>Viridiplantae</taxon>
        <taxon>Streptophyta</taxon>
        <taxon>Embryophyta</taxon>
        <taxon>Tracheophyta</taxon>
        <taxon>Spermatophyta</taxon>
        <taxon>Magnoliopsida</taxon>
        <taxon>eudicotyledons</taxon>
        <taxon>Gunneridae</taxon>
        <taxon>Pentapetalae</taxon>
        <taxon>asterids</taxon>
        <taxon>Ericales</taxon>
        <taxon>Theaceae</taxon>
        <taxon>Camellia</taxon>
    </lineage>
</organism>
<feature type="transmembrane region" description="Helical" evidence="4">
    <location>
        <begin position="587"/>
        <end position="610"/>
    </location>
</feature>
<keyword evidence="2" id="KW-0460">Magnesium</keyword>
<dbReference type="GO" id="GO:0005388">
    <property type="term" value="F:P-type calcium transporter activity"/>
    <property type="evidence" value="ECO:0007669"/>
    <property type="project" value="TreeGrafter"/>
</dbReference>
<dbReference type="Proteomes" id="UP000593564">
    <property type="component" value="Unassembled WGS sequence"/>
</dbReference>
<feature type="transmembrane region" description="Helical" evidence="4">
    <location>
        <begin position="201"/>
        <end position="223"/>
    </location>
</feature>
<keyword evidence="7" id="KW-1185">Reference proteome</keyword>
<dbReference type="SUPFAM" id="SSF56784">
    <property type="entry name" value="HAD-like"/>
    <property type="match status" value="1"/>
</dbReference>
<name>A0A7J7HEI4_CAMSI</name>
<reference evidence="6 7" key="2">
    <citation type="submission" date="2020-07" db="EMBL/GenBank/DDBJ databases">
        <title>Genome assembly of wild tea tree DASZ reveals pedigree and selection history of tea varieties.</title>
        <authorList>
            <person name="Zhang W."/>
        </authorList>
    </citation>
    <scope>NUCLEOTIDE SEQUENCE [LARGE SCALE GENOMIC DNA]</scope>
    <source>
        <strain evidence="7">cv. G240</strain>
        <tissue evidence="6">Leaf</tissue>
    </source>
</reference>
<reference evidence="7" key="1">
    <citation type="journal article" date="2020" name="Nat. Commun.">
        <title>Genome assembly of wild tea tree DASZ reveals pedigree and selection history of tea varieties.</title>
        <authorList>
            <person name="Zhang W."/>
            <person name="Zhang Y."/>
            <person name="Qiu H."/>
            <person name="Guo Y."/>
            <person name="Wan H."/>
            <person name="Zhang X."/>
            <person name="Scossa F."/>
            <person name="Alseekh S."/>
            <person name="Zhang Q."/>
            <person name="Wang P."/>
            <person name="Xu L."/>
            <person name="Schmidt M.H."/>
            <person name="Jia X."/>
            <person name="Li D."/>
            <person name="Zhu A."/>
            <person name="Guo F."/>
            <person name="Chen W."/>
            <person name="Ni D."/>
            <person name="Usadel B."/>
            <person name="Fernie A.R."/>
            <person name="Wen W."/>
        </authorList>
    </citation>
    <scope>NUCLEOTIDE SEQUENCE [LARGE SCALE GENOMIC DNA]</scope>
    <source>
        <strain evidence="7">cv. G240</strain>
    </source>
</reference>
<keyword evidence="1" id="KW-0479">Metal-binding</keyword>
<keyword evidence="4" id="KW-0472">Membrane</keyword>
<evidence type="ECO:0000313" key="6">
    <source>
        <dbReference type="EMBL" id="KAF5951139.1"/>
    </source>
</evidence>
<dbReference type="PANTHER" id="PTHR24093">
    <property type="entry name" value="CATION TRANSPORTING ATPASE"/>
    <property type="match status" value="1"/>
</dbReference>
<feature type="domain" description="Cation-transporting P-type ATPase C-terminal" evidence="5">
    <location>
        <begin position="612"/>
        <end position="780"/>
    </location>
</feature>
<dbReference type="GO" id="GO:0005886">
    <property type="term" value="C:plasma membrane"/>
    <property type="evidence" value="ECO:0007669"/>
    <property type="project" value="TreeGrafter"/>
</dbReference>
<protein>
    <recommendedName>
        <fullName evidence="5">Cation-transporting P-type ATPase C-terminal domain-containing protein</fullName>
    </recommendedName>
</protein>
<dbReference type="Pfam" id="PF13246">
    <property type="entry name" value="Cation_ATPase"/>
    <property type="match status" value="1"/>
</dbReference>
<feature type="transmembrane region" description="Helical" evidence="4">
    <location>
        <begin position="616"/>
        <end position="636"/>
    </location>
</feature>
<feature type="transmembrane region" description="Helical" evidence="4">
    <location>
        <begin position="761"/>
        <end position="779"/>
    </location>
</feature>
<dbReference type="EMBL" id="JACBKZ010000004">
    <property type="protein sequence ID" value="KAF5951139.1"/>
    <property type="molecule type" value="Genomic_DNA"/>
</dbReference>